<reference evidence="2 3" key="1">
    <citation type="journal article" date="2020" name="Nature">
        <title>Bacterial chemolithoautotrophy via manganese oxidation.</title>
        <authorList>
            <person name="Yu H."/>
            <person name="Leadbetter J.R."/>
        </authorList>
    </citation>
    <scope>NUCLEOTIDE SEQUENCE [LARGE SCALE GENOMIC DNA]</scope>
    <source>
        <strain evidence="2 3">Mn-1</strain>
    </source>
</reference>
<dbReference type="GO" id="GO:0030163">
    <property type="term" value="P:protein catabolic process"/>
    <property type="evidence" value="ECO:0007669"/>
    <property type="project" value="InterPro"/>
</dbReference>
<dbReference type="Gene3D" id="3.30.1390.10">
    <property type="match status" value="1"/>
</dbReference>
<keyword evidence="3" id="KW-1185">Reference proteome</keyword>
<dbReference type="EMBL" id="VTOW01000003">
    <property type="protein sequence ID" value="NKE72084.1"/>
    <property type="molecule type" value="Genomic_DNA"/>
</dbReference>
<evidence type="ECO:0000313" key="3">
    <source>
        <dbReference type="Proteomes" id="UP000534783"/>
    </source>
</evidence>
<dbReference type="GO" id="GO:0008233">
    <property type="term" value="F:peptidase activity"/>
    <property type="evidence" value="ECO:0007669"/>
    <property type="project" value="UniProtKB-KW"/>
</dbReference>
<name>A0A7X6IC48_9BACT</name>
<comment type="caution">
    <text evidence="2">The sequence shown here is derived from an EMBL/GenBank/DDBJ whole genome shotgun (WGS) entry which is preliminary data.</text>
</comment>
<dbReference type="GO" id="GO:0006508">
    <property type="term" value="P:proteolysis"/>
    <property type="evidence" value="ECO:0007669"/>
    <property type="project" value="UniProtKB-KW"/>
</dbReference>
<sequence length="98" mass="10944">MGTEVLDLPEVETISEEATQVDLPWNVILYNDDFHGFDEVILQVQKATGVSLERAAEITLEAHLKGRAVCFTGPLERCEHVAVILRQIELTAEIERAV</sequence>
<gene>
    <name evidence="2" type="ORF">MNODULE_15145</name>
</gene>
<dbReference type="SUPFAM" id="SSF54736">
    <property type="entry name" value="ClpS-like"/>
    <property type="match status" value="1"/>
</dbReference>
<proteinExistence type="predicted"/>
<dbReference type="InterPro" id="IPR003769">
    <property type="entry name" value="ClpS_core"/>
</dbReference>
<evidence type="ECO:0000313" key="2">
    <source>
        <dbReference type="EMBL" id="NKE72084.1"/>
    </source>
</evidence>
<dbReference type="Proteomes" id="UP000534783">
    <property type="component" value="Unassembled WGS sequence"/>
</dbReference>
<dbReference type="AlphaFoldDB" id="A0A7X6IC48"/>
<organism evidence="2 3">
    <name type="scientific">Candidatus Manganitrophus noduliformans</name>
    <dbReference type="NCBI Taxonomy" id="2606439"/>
    <lineage>
        <taxon>Bacteria</taxon>
        <taxon>Pseudomonadati</taxon>
        <taxon>Nitrospirota</taxon>
        <taxon>Nitrospiria</taxon>
        <taxon>Candidatus Troglogloeales</taxon>
        <taxon>Candidatus Manganitrophaceae</taxon>
        <taxon>Candidatus Manganitrophus</taxon>
    </lineage>
</organism>
<feature type="domain" description="Adaptor protein ClpS core" evidence="1">
    <location>
        <begin position="24"/>
        <end position="87"/>
    </location>
</feature>
<evidence type="ECO:0000259" key="1">
    <source>
        <dbReference type="Pfam" id="PF02617"/>
    </source>
</evidence>
<keyword evidence="2" id="KW-0645">Protease</keyword>
<accession>A0A7X6IC48</accession>
<dbReference type="RefSeq" id="WP_168061429.1">
    <property type="nucleotide sequence ID" value="NZ_VTOW01000003.1"/>
</dbReference>
<dbReference type="InterPro" id="IPR014719">
    <property type="entry name" value="Ribosomal_bL12_C/ClpS-like"/>
</dbReference>
<keyword evidence="2" id="KW-0378">Hydrolase</keyword>
<dbReference type="Pfam" id="PF02617">
    <property type="entry name" value="ClpS"/>
    <property type="match status" value="1"/>
</dbReference>
<protein>
    <submittedName>
        <fullName evidence="2">ATP-dependent Clp protease adaptor ClpS</fullName>
    </submittedName>
</protein>